<evidence type="ECO:0000256" key="1">
    <source>
        <dbReference type="SAM" id="MobiDB-lite"/>
    </source>
</evidence>
<feature type="compositionally biased region" description="Polar residues" evidence="1">
    <location>
        <begin position="138"/>
        <end position="148"/>
    </location>
</feature>
<evidence type="ECO:0000256" key="2">
    <source>
        <dbReference type="SAM" id="Phobius"/>
    </source>
</evidence>
<proteinExistence type="predicted"/>
<evidence type="ECO:0000313" key="4">
    <source>
        <dbReference type="Proteomes" id="UP000749559"/>
    </source>
</evidence>
<organism evidence="3 4">
    <name type="scientific">Owenia fusiformis</name>
    <name type="common">Polychaete worm</name>
    <dbReference type="NCBI Taxonomy" id="6347"/>
    <lineage>
        <taxon>Eukaryota</taxon>
        <taxon>Metazoa</taxon>
        <taxon>Spiralia</taxon>
        <taxon>Lophotrochozoa</taxon>
        <taxon>Annelida</taxon>
        <taxon>Polychaeta</taxon>
        <taxon>Sedentaria</taxon>
        <taxon>Canalipalpata</taxon>
        <taxon>Sabellida</taxon>
        <taxon>Oweniida</taxon>
        <taxon>Oweniidae</taxon>
        <taxon>Owenia</taxon>
    </lineage>
</organism>
<dbReference type="EMBL" id="CAIIXF020000010">
    <property type="protein sequence ID" value="CAH1796525.1"/>
    <property type="molecule type" value="Genomic_DNA"/>
</dbReference>
<keyword evidence="2" id="KW-0812">Transmembrane</keyword>
<keyword evidence="2" id="KW-0472">Membrane</keyword>
<dbReference type="AlphaFoldDB" id="A0A8J1TYL1"/>
<comment type="caution">
    <text evidence="3">The sequence shown here is derived from an EMBL/GenBank/DDBJ whole genome shotgun (WGS) entry which is preliminary data.</text>
</comment>
<feature type="transmembrane region" description="Helical" evidence="2">
    <location>
        <begin position="89"/>
        <end position="110"/>
    </location>
</feature>
<feature type="region of interest" description="Disordered" evidence="1">
    <location>
        <begin position="178"/>
        <end position="224"/>
    </location>
</feature>
<feature type="transmembrane region" description="Helical" evidence="2">
    <location>
        <begin position="52"/>
        <end position="69"/>
    </location>
</feature>
<keyword evidence="2" id="KW-1133">Transmembrane helix</keyword>
<keyword evidence="4" id="KW-1185">Reference proteome</keyword>
<protein>
    <submittedName>
        <fullName evidence="3">Uncharacterized protein</fullName>
    </submittedName>
</protein>
<dbReference type="Proteomes" id="UP000749559">
    <property type="component" value="Unassembled WGS sequence"/>
</dbReference>
<evidence type="ECO:0000313" key="3">
    <source>
        <dbReference type="EMBL" id="CAH1796525.1"/>
    </source>
</evidence>
<name>A0A8J1TYL1_OWEFU</name>
<feature type="region of interest" description="Disordered" evidence="1">
    <location>
        <begin position="132"/>
        <end position="165"/>
    </location>
</feature>
<reference evidence="3" key="1">
    <citation type="submission" date="2022-03" db="EMBL/GenBank/DDBJ databases">
        <authorList>
            <person name="Martin C."/>
        </authorList>
    </citation>
    <scope>NUCLEOTIDE SEQUENCE</scope>
</reference>
<sequence>MRIINVSTTLGYNVSTDPTYPSNITEEIWRGSQPWTTGGRSEINSTKLHEHVLFNTTLSNISMITTAIYTQNMQDKKDFGEPRSAASTLLLPSLFGIFVMFSLILVTICARRQRKNILSQWRKEQLGSYTRGMGWTAYTPNTQSSPGSTVKLPKPNHTSSHPLADSAKRYLNSMIKKTSGRNHGRTQSDGEMNSPRPGHSGQSTPLQTPKLSLPQDNSTMSTNV</sequence>
<accession>A0A8J1TYL1</accession>
<feature type="compositionally biased region" description="Polar residues" evidence="1">
    <location>
        <begin position="200"/>
        <end position="224"/>
    </location>
</feature>
<gene>
    <name evidence="3" type="ORF">OFUS_LOCUS20925</name>
</gene>